<dbReference type="GO" id="GO:0005198">
    <property type="term" value="F:structural molecule activity"/>
    <property type="evidence" value="ECO:0007669"/>
    <property type="project" value="InterPro"/>
</dbReference>
<gene>
    <name evidence="2" type="ORF">METZ01_LOCUS436301</name>
</gene>
<organism evidence="2">
    <name type="scientific">marine metagenome</name>
    <dbReference type="NCBI Taxonomy" id="408172"/>
    <lineage>
        <taxon>unclassified sequences</taxon>
        <taxon>metagenomes</taxon>
        <taxon>ecological metagenomes</taxon>
    </lineage>
</organism>
<dbReference type="Gene3D" id="1.20.1330.10">
    <property type="entry name" value="f41 fragment of flagellin, N-terminal domain"/>
    <property type="match status" value="1"/>
</dbReference>
<accession>A0A382YJI1</accession>
<sequence>VHLARNNTMLEKSLSRLSSGTKLVDSSADPGGLAVSMKLGAAINRQTAAITNVQNAISFVQLQDGDLKAAASIVDRMAALRSMYDDVTKSDVDKSNYNTEFQSLRVQLYQASEGKFNGVSLFSAQTWTSQTVAQKDVIEVLTSERGNSGSKISLGKIQLLSAVTVRDSANANANMSVGNYSIQDF</sequence>
<protein>
    <recommendedName>
        <fullName evidence="1">Flagellin N-terminal domain-containing protein</fullName>
    </recommendedName>
</protein>
<proteinExistence type="predicted"/>
<feature type="domain" description="Flagellin N-terminal" evidence="1">
    <location>
        <begin position="3"/>
        <end position="125"/>
    </location>
</feature>
<dbReference type="InterPro" id="IPR001492">
    <property type="entry name" value="Flagellin"/>
</dbReference>
<dbReference type="GO" id="GO:0009288">
    <property type="term" value="C:bacterial-type flagellum"/>
    <property type="evidence" value="ECO:0007669"/>
    <property type="project" value="InterPro"/>
</dbReference>
<dbReference type="InterPro" id="IPR001029">
    <property type="entry name" value="Flagellin_N"/>
</dbReference>
<dbReference type="SUPFAM" id="SSF64518">
    <property type="entry name" value="Phase 1 flagellin"/>
    <property type="match status" value="1"/>
</dbReference>
<evidence type="ECO:0000259" key="1">
    <source>
        <dbReference type="Pfam" id="PF00669"/>
    </source>
</evidence>
<dbReference type="Pfam" id="PF00669">
    <property type="entry name" value="Flagellin_N"/>
    <property type="match status" value="1"/>
</dbReference>
<feature type="non-terminal residue" evidence="2">
    <location>
        <position position="185"/>
    </location>
</feature>
<evidence type="ECO:0000313" key="2">
    <source>
        <dbReference type="EMBL" id="SVD83447.1"/>
    </source>
</evidence>
<dbReference type="PANTHER" id="PTHR42792">
    <property type="entry name" value="FLAGELLIN"/>
    <property type="match status" value="1"/>
</dbReference>
<dbReference type="PANTHER" id="PTHR42792:SF2">
    <property type="entry name" value="FLAGELLIN"/>
    <property type="match status" value="1"/>
</dbReference>
<reference evidence="2" key="1">
    <citation type="submission" date="2018-05" db="EMBL/GenBank/DDBJ databases">
        <authorList>
            <person name="Lanie J.A."/>
            <person name="Ng W.-L."/>
            <person name="Kazmierczak K.M."/>
            <person name="Andrzejewski T.M."/>
            <person name="Davidsen T.M."/>
            <person name="Wayne K.J."/>
            <person name="Tettelin H."/>
            <person name="Glass J.I."/>
            <person name="Rusch D."/>
            <person name="Podicherti R."/>
            <person name="Tsui H.-C.T."/>
            <person name="Winkler M.E."/>
        </authorList>
    </citation>
    <scope>NUCLEOTIDE SEQUENCE</scope>
</reference>
<name>A0A382YJI1_9ZZZZ</name>
<feature type="non-terminal residue" evidence="2">
    <location>
        <position position="1"/>
    </location>
</feature>
<dbReference type="EMBL" id="UINC01176358">
    <property type="protein sequence ID" value="SVD83447.1"/>
    <property type="molecule type" value="Genomic_DNA"/>
</dbReference>
<dbReference type="AlphaFoldDB" id="A0A382YJI1"/>